<name>S5XNL6_PARAH</name>
<protein>
    <submittedName>
        <fullName evidence="3">Osmoprotectant transport system, substrate-binding protein</fullName>
    </submittedName>
</protein>
<dbReference type="Gene3D" id="3.40.190.120">
    <property type="entry name" value="Osmoprotection protein (prox), domain 2"/>
    <property type="match status" value="1"/>
</dbReference>
<keyword evidence="1" id="KW-0732">Signal</keyword>
<dbReference type="GO" id="GO:0022857">
    <property type="term" value="F:transmembrane transporter activity"/>
    <property type="evidence" value="ECO:0007669"/>
    <property type="project" value="InterPro"/>
</dbReference>
<dbReference type="InterPro" id="IPR007210">
    <property type="entry name" value="ABC_Gly_betaine_transp_sub-bd"/>
</dbReference>
<evidence type="ECO:0000259" key="2">
    <source>
        <dbReference type="Pfam" id="PF04069"/>
    </source>
</evidence>
<dbReference type="AlphaFoldDB" id="S5XNL6"/>
<dbReference type="EMBL" id="CP006650">
    <property type="protein sequence ID" value="AGT08924.1"/>
    <property type="molecule type" value="Genomic_DNA"/>
</dbReference>
<dbReference type="OrthoDB" id="9781705at2"/>
<keyword evidence="4" id="KW-1185">Reference proteome</keyword>
<gene>
    <name evidence="3" type="ORF">JCM7686_1823</name>
</gene>
<dbReference type="GO" id="GO:0043190">
    <property type="term" value="C:ATP-binding cassette (ABC) transporter complex"/>
    <property type="evidence" value="ECO:0007669"/>
    <property type="project" value="InterPro"/>
</dbReference>
<feature type="chain" id="PRO_5004534387" evidence="1">
    <location>
        <begin position="26"/>
        <end position="295"/>
    </location>
</feature>
<evidence type="ECO:0000313" key="3">
    <source>
        <dbReference type="EMBL" id="AGT08924.1"/>
    </source>
</evidence>
<evidence type="ECO:0000313" key="4">
    <source>
        <dbReference type="Proteomes" id="UP000015480"/>
    </source>
</evidence>
<dbReference type="RefSeq" id="WP_020950562.1">
    <property type="nucleotide sequence ID" value="NC_022041.1"/>
</dbReference>
<dbReference type="Proteomes" id="UP000015480">
    <property type="component" value="Chromosome"/>
</dbReference>
<proteinExistence type="predicted"/>
<dbReference type="eggNOG" id="COG1732">
    <property type="taxonomic scope" value="Bacteria"/>
</dbReference>
<sequence length="295" mass="32201">MKAKTAKALALSALLMTGAALPAAAETIKVGSKSFTEQFILGEMYAAVLEDAGFTVDRKINLGGTLIAHQALITGQIDLYPEYTSTGLAAVKKVKVTGDADQVYNEVKDYYAKEFNITWLAQSGVNNGYVLLVRADTADKYGLKNVSDLTKVNGQLVFGGGPEFRDREDGLPGIKRVYDVDFKDFKQFAKLGLRYDALAQGDIDITNGYTTDWQVGTDKVAMLDDDKHLFPPSYVAPIVRQEVLDKNPEIAGLLEKVGSNLDNATMRALNAKVEVDREEPHDVAVAFLKEKGLIK</sequence>
<feature type="domain" description="ABC-type glycine betaine transport system substrate-binding" evidence="2">
    <location>
        <begin position="27"/>
        <end position="290"/>
    </location>
</feature>
<dbReference type="HOGENOM" id="CLU_038355_1_0_5"/>
<dbReference type="SUPFAM" id="SSF53850">
    <property type="entry name" value="Periplasmic binding protein-like II"/>
    <property type="match status" value="1"/>
</dbReference>
<organism evidence="3 4">
    <name type="scientific">Paracoccus aminophilus JCM 7686</name>
    <dbReference type="NCBI Taxonomy" id="1367847"/>
    <lineage>
        <taxon>Bacteria</taxon>
        <taxon>Pseudomonadati</taxon>
        <taxon>Pseudomonadota</taxon>
        <taxon>Alphaproteobacteria</taxon>
        <taxon>Rhodobacterales</taxon>
        <taxon>Paracoccaceae</taxon>
        <taxon>Paracoccus</taxon>
    </lineage>
</organism>
<dbReference type="Gene3D" id="3.40.190.10">
    <property type="entry name" value="Periplasmic binding protein-like II"/>
    <property type="match status" value="1"/>
</dbReference>
<accession>S5XNL6</accession>
<dbReference type="KEGG" id="pami:JCM7686_1823"/>
<dbReference type="PATRIC" id="fig|1367847.3.peg.1807"/>
<feature type="signal peptide" evidence="1">
    <location>
        <begin position="1"/>
        <end position="25"/>
    </location>
</feature>
<evidence type="ECO:0000256" key="1">
    <source>
        <dbReference type="SAM" id="SignalP"/>
    </source>
</evidence>
<dbReference type="Pfam" id="PF04069">
    <property type="entry name" value="OpuAC"/>
    <property type="match status" value="1"/>
</dbReference>
<reference evidence="3 4" key="1">
    <citation type="journal article" date="2014" name="BMC Genomics">
        <title>Architecture and functions of a multipartite genome of the methylotrophic bacterium Paracoccus aminophilus JCM 7686, containing primary and secondary chromids.</title>
        <authorList>
            <person name="Dziewit L."/>
            <person name="Czarnecki J."/>
            <person name="Wibberg D."/>
            <person name="Radlinska M."/>
            <person name="Mrozek P."/>
            <person name="Szymczak M."/>
            <person name="Schluter A."/>
            <person name="Puhler A."/>
            <person name="Bartosik D."/>
        </authorList>
    </citation>
    <scope>NUCLEOTIDE SEQUENCE [LARGE SCALE GENOMIC DNA]</scope>
    <source>
        <strain evidence="3">JCM 7686</strain>
    </source>
</reference>
<dbReference type="STRING" id="1367847.JCM7686_1823"/>